<dbReference type="PANTHER" id="PTHR38436:SF1">
    <property type="entry name" value="ESTER CYCLASE"/>
    <property type="match status" value="1"/>
</dbReference>
<protein>
    <submittedName>
        <fullName evidence="1">Ester cyclase</fullName>
    </submittedName>
</protein>
<dbReference type="InterPro" id="IPR009959">
    <property type="entry name" value="Cyclase_SnoaL-like"/>
</dbReference>
<reference evidence="1 2" key="1">
    <citation type="submission" date="2018-05" db="EMBL/GenBank/DDBJ databases">
        <title>Streptomyces venezuelae.</title>
        <authorList>
            <person name="Kim W."/>
            <person name="Lee N."/>
            <person name="Cho B.-K."/>
        </authorList>
    </citation>
    <scope>NUCLEOTIDE SEQUENCE [LARGE SCALE GENOMIC DNA]</scope>
    <source>
        <strain evidence="1 2">ATCC 15068</strain>
    </source>
</reference>
<name>A0A5P2B7K0_STRVZ</name>
<accession>A0A5P2B7K0</accession>
<dbReference type="Gene3D" id="3.10.450.50">
    <property type="match status" value="1"/>
</dbReference>
<gene>
    <name evidence="1" type="ORF">DEJ46_00795</name>
</gene>
<dbReference type="Proteomes" id="UP000324106">
    <property type="component" value="Chromosome"/>
</dbReference>
<dbReference type="AlphaFoldDB" id="A0A5P2B7K0"/>
<dbReference type="GO" id="GO:0030638">
    <property type="term" value="P:polyketide metabolic process"/>
    <property type="evidence" value="ECO:0007669"/>
    <property type="project" value="InterPro"/>
</dbReference>
<evidence type="ECO:0000313" key="1">
    <source>
        <dbReference type="EMBL" id="QES24339.1"/>
    </source>
</evidence>
<dbReference type="EMBL" id="CP029194">
    <property type="protein sequence ID" value="QES24339.1"/>
    <property type="molecule type" value="Genomic_DNA"/>
</dbReference>
<dbReference type="OrthoDB" id="9182871at2"/>
<dbReference type="Pfam" id="PF07366">
    <property type="entry name" value="SnoaL"/>
    <property type="match status" value="1"/>
</dbReference>
<sequence>MNLVRTAYAAMESGDLEACVELLAEDFTAHLPGAPHPVHGREVWRAGAQAMRDGFPDLRITVEDMFGAGDKVAVRVRFDGTHRGNFQGLEATGRPVGFRSVEIYRIEGERLAEEWVAPDMLSLMGQIAPEPVAR</sequence>
<proteinExistence type="predicted"/>
<organism evidence="1 2">
    <name type="scientific">Streptomyces venezuelae</name>
    <dbReference type="NCBI Taxonomy" id="54571"/>
    <lineage>
        <taxon>Bacteria</taxon>
        <taxon>Bacillati</taxon>
        <taxon>Actinomycetota</taxon>
        <taxon>Actinomycetes</taxon>
        <taxon>Kitasatosporales</taxon>
        <taxon>Streptomycetaceae</taxon>
        <taxon>Streptomyces</taxon>
    </lineage>
</organism>
<evidence type="ECO:0000313" key="2">
    <source>
        <dbReference type="Proteomes" id="UP000324106"/>
    </source>
</evidence>
<dbReference type="InterPro" id="IPR032710">
    <property type="entry name" value="NTF2-like_dom_sf"/>
</dbReference>
<dbReference type="PANTHER" id="PTHR38436">
    <property type="entry name" value="POLYKETIDE CYCLASE SNOAL-LIKE DOMAIN"/>
    <property type="match status" value="1"/>
</dbReference>
<dbReference type="SUPFAM" id="SSF54427">
    <property type="entry name" value="NTF2-like"/>
    <property type="match status" value="1"/>
</dbReference>